<dbReference type="RefSeq" id="WP_346581166.1">
    <property type="nucleotide sequence ID" value="NZ_JBDJLH010000004.1"/>
</dbReference>
<proteinExistence type="predicted"/>
<comment type="caution">
    <text evidence="2">The sequence shown here is derived from an EMBL/GenBank/DDBJ whole genome shotgun (WGS) entry which is preliminary data.</text>
</comment>
<keyword evidence="3" id="KW-1185">Reference proteome</keyword>
<dbReference type="InterPro" id="IPR032309">
    <property type="entry name" value="DUF4983"/>
</dbReference>
<dbReference type="SUPFAM" id="SSF53649">
    <property type="entry name" value="Alkaline phosphatase-like"/>
    <property type="match status" value="1"/>
</dbReference>
<dbReference type="PROSITE" id="PS51257">
    <property type="entry name" value="PROKAR_LIPOPROTEIN"/>
    <property type="match status" value="1"/>
</dbReference>
<dbReference type="EMBL" id="JBDJNQ010000003">
    <property type="protein sequence ID" value="MEN5377501.1"/>
    <property type="molecule type" value="Genomic_DNA"/>
</dbReference>
<dbReference type="Pfam" id="PF16356">
    <property type="entry name" value="DUF4983"/>
    <property type="match status" value="1"/>
</dbReference>
<evidence type="ECO:0000313" key="2">
    <source>
        <dbReference type="EMBL" id="MEN5377501.1"/>
    </source>
</evidence>
<dbReference type="Gene3D" id="3.40.720.10">
    <property type="entry name" value="Alkaline Phosphatase, subunit A"/>
    <property type="match status" value="1"/>
</dbReference>
<dbReference type="Pfam" id="PF13385">
    <property type="entry name" value="Laminin_G_3"/>
    <property type="match status" value="1"/>
</dbReference>
<evidence type="ECO:0000259" key="1">
    <source>
        <dbReference type="Pfam" id="PF16356"/>
    </source>
</evidence>
<dbReference type="InterPro" id="IPR017850">
    <property type="entry name" value="Alkaline_phosphatase_core_sf"/>
</dbReference>
<sequence length="574" mass="62451">MNKYIHIFKNITYGIGGMLLLVSCNKDFPNLLQNFNEAKDSPENRDKVLMVIVDGLAGPAVQAIEPTNLIEMTRNGMVSYGSLADPTTDFQMTNASVASSLLTGVYANKNKVVSNDLSTLDAATYPTMFSRLKSTNKASSMYTSSADYTTFLGKDAHVETVVNDEAVVAAAVKGLEADSADLNVVHLTDVEQAGASSEYSDESTVYVDAVNKLDKQVLQLVNTIKTRKSYSNENWLVVVTSGKGGDSKAPVTDFTAFGDSKRNTYTLMFSPKFSRKVLPRPSAKDIPFVGAATRYTYLGNNKVTSSLADVTKFNMGAGSDWTVTLFLKYNVVGANYYYPSFLSKRAAGFTGAGWNIFLEAGYWGINSSIAGQAFGPNINDGEWHALTTVIKRSGSQDSVYVYTDGTSASVSGKVSQVSANANNLDNNAPLTLGNLAASGDNLDISICNVQIYDRAFSFGEVKQYGGVTNIDDKSPFWNNLQGYWPGYDDVNTNKLTEKTGKGAGNFELKGAISWVSFNELVPFFQPPISDAFFRQVPNAVDVPFMIYQWLGVSVESAWKLDGKSWSPNYAQIRN</sequence>
<protein>
    <submittedName>
        <fullName evidence="2">LamG-like jellyroll fold domain-containing protein</fullName>
    </submittedName>
</protein>
<name>A0ABV0BRY8_9SPHI</name>
<gene>
    <name evidence="2" type="ORF">ABE541_09530</name>
</gene>
<reference evidence="2 3" key="1">
    <citation type="submission" date="2024-04" db="EMBL/GenBank/DDBJ databases">
        <title>WGS of bacteria from Torrens River.</title>
        <authorList>
            <person name="Wyrsch E.R."/>
            <person name="Drigo B."/>
        </authorList>
    </citation>
    <scope>NUCLEOTIDE SEQUENCE [LARGE SCALE GENOMIC DNA]</scope>
    <source>
        <strain evidence="2 3">TWI391</strain>
    </source>
</reference>
<accession>A0ABV0BRY8</accession>
<dbReference type="Proteomes" id="UP001409291">
    <property type="component" value="Unassembled WGS sequence"/>
</dbReference>
<feature type="domain" description="DUF4983" evidence="1">
    <location>
        <begin position="474"/>
        <end position="565"/>
    </location>
</feature>
<organism evidence="2 3">
    <name type="scientific">Sphingobacterium kitahiroshimense</name>
    <dbReference type="NCBI Taxonomy" id="470446"/>
    <lineage>
        <taxon>Bacteria</taxon>
        <taxon>Pseudomonadati</taxon>
        <taxon>Bacteroidota</taxon>
        <taxon>Sphingobacteriia</taxon>
        <taxon>Sphingobacteriales</taxon>
        <taxon>Sphingobacteriaceae</taxon>
        <taxon>Sphingobacterium</taxon>
    </lineage>
</organism>
<dbReference type="Gene3D" id="2.60.120.200">
    <property type="match status" value="1"/>
</dbReference>
<dbReference type="InterPro" id="IPR013320">
    <property type="entry name" value="ConA-like_dom_sf"/>
</dbReference>
<evidence type="ECO:0000313" key="3">
    <source>
        <dbReference type="Proteomes" id="UP001409291"/>
    </source>
</evidence>
<dbReference type="SUPFAM" id="SSF49899">
    <property type="entry name" value="Concanavalin A-like lectins/glucanases"/>
    <property type="match status" value="1"/>
</dbReference>